<gene>
    <name evidence="1" type="ORF">JNB62_13150</name>
</gene>
<dbReference type="Proteomes" id="UP001196843">
    <property type="component" value="Unassembled WGS sequence"/>
</dbReference>
<proteinExistence type="predicted"/>
<protein>
    <submittedName>
        <fullName evidence="1">Uncharacterized protein</fullName>
    </submittedName>
</protein>
<accession>A0ABS7HNU6</accession>
<name>A0ABS7HNU6_9MICO</name>
<dbReference type="EMBL" id="JAEUAW010000010">
    <property type="protein sequence ID" value="MBW9094637.1"/>
    <property type="molecule type" value="Genomic_DNA"/>
</dbReference>
<comment type="caution">
    <text evidence="1">The sequence shown here is derived from an EMBL/GenBank/DDBJ whole genome shotgun (WGS) entry which is preliminary data.</text>
</comment>
<keyword evidence="2" id="KW-1185">Reference proteome</keyword>
<reference evidence="1 2" key="1">
    <citation type="journal article" date="2021" name="MBio">
        <title>Poor Competitiveness of Bradyrhizobium in Pigeon Pea Root Colonization in Indian Soils.</title>
        <authorList>
            <person name="Chalasani D."/>
            <person name="Basu A."/>
            <person name="Pullabhotla S.V.S.R.N."/>
            <person name="Jorrin B."/>
            <person name="Neal A.L."/>
            <person name="Poole P.S."/>
            <person name="Podile A.R."/>
            <person name="Tkacz A."/>
        </authorList>
    </citation>
    <scope>NUCLEOTIDE SEQUENCE [LARGE SCALE GENOMIC DNA]</scope>
    <source>
        <strain evidence="1 2">HU14</strain>
    </source>
</reference>
<sequence length="267" mass="28434">MPIDIGTQTEVQWTRGAGHTVTLAVTKPDGTTLTPAPTVTETSGVYKATVPGAQPGRYVLHWTDTTAPTTTYTDTLEVWPADPRFLISVADAVQGLKWTPAQVAAEADKLRLYIATATEVLEDIAGALLARTVEQYADGGRTGVALWERPTEILSVTVDGTTTEKYIPNLNAAIVYSKPAGSRFSPGIQNVVITYQTGSEQTSPSVQLAARELVRHLIQVGQQALSGAPSEPVVLDPRQTSLTRSGFAVPNRVIELIGNHHALPGTA</sequence>
<organism evidence="1 2">
    <name type="scientific">Microbacterium jejuense</name>
    <dbReference type="NCBI Taxonomy" id="1263637"/>
    <lineage>
        <taxon>Bacteria</taxon>
        <taxon>Bacillati</taxon>
        <taxon>Actinomycetota</taxon>
        <taxon>Actinomycetes</taxon>
        <taxon>Micrococcales</taxon>
        <taxon>Microbacteriaceae</taxon>
        <taxon>Microbacterium</taxon>
    </lineage>
</organism>
<evidence type="ECO:0000313" key="1">
    <source>
        <dbReference type="EMBL" id="MBW9094637.1"/>
    </source>
</evidence>
<dbReference type="RefSeq" id="WP_220301360.1">
    <property type="nucleotide sequence ID" value="NZ_JAEUAW010000010.1"/>
</dbReference>
<evidence type="ECO:0000313" key="2">
    <source>
        <dbReference type="Proteomes" id="UP001196843"/>
    </source>
</evidence>